<feature type="compositionally biased region" description="Pro residues" evidence="3">
    <location>
        <begin position="27"/>
        <end position="41"/>
    </location>
</feature>
<sequence length="441" mass="48320">MYSSRTTWAVVLSVVLGGITARAQGVAPPPAPETPSPPPPRTGWRVQGLPLLNFNSDEGLGYGARLMLVDAGDGTQAPYRHAIIAQFFQTTRGNAVHRLMLDAPTFLESRWRLGLDVSLLNDRFSPYYGQGGAASFDQDFAACDDRNALEDAPDVCPGNPAFRGLRYYNFEQRTLPSVVLNARRPVSGPWQVSMGYRFRMTRVATRYDADALGQSGASRLEEDIQAGRVNDGGPVTGTFRTAELTAGLLLDLRDNEPAPIRGMFHELAVRGAAGATGSSFNYWGATANFRFYHPLGTDRLVAALRLMGDVMGGNVPFYLLSSFGGVEWRDGWGGVGGVFTARGILKHRLQGEVKALVNGELRWQFLSVLPLKQRVDFTLVAFLDAGRAWSDLSFQDRGMGRYAGGGGLRVAWEKNFIVRMDYGVSPRDGTTGFYLDFNHLF</sequence>
<dbReference type="GO" id="GO:0019867">
    <property type="term" value="C:outer membrane"/>
    <property type="evidence" value="ECO:0007669"/>
    <property type="project" value="InterPro"/>
</dbReference>
<evidence type="ECO:0000256" key="1">
    <source>
        <dbReference type="ARBA" id="ARBA00004370"/>
    </source>
</evidence>
<dbReference type="KEGG" id="mmas:MYMAC_004914"/>
<keyword evidence="6" id="KW-1185">Reference proteome</keyword>
<dbReference type="AlphaFoldDB" id="A0A250K110"/>
<feature type="domain" description="Bacterial surface antigen (D15)" evidence="4">
    <location>
        <begin position="180"/>
        <end position="434"/>
    </location>
</feature>
<dbReference type="NCBIfam" id="NF047779">
    <property type="entry name" value="Omp85_fam"/>
    <property type="match status" value="1"/>
</dbReference>
<dbReference type="InterPro" id="IPR000184">
    <property type="entry name" value="Bac_surfAg_D15"/>
</dbReference>
<evidence type="ECO:0000313" key="5">
    <source>
        <dbReference type="EMBL" id="ATB49271.1"/>
    </source>
</evidence>
<evidence type="ECO:0000259" key="4">
    <source>
        <dbReference type="Pfam" id="PF01103"/>
    </source>
</evidence>
<comment type="subcellular location">
    <subcellularLocation>
        <location evidence="1">Membrane</location>
    </subcellularLocation>
</comment>
<dbReference type="Gene3D" id="2.40.160.50">
    <property type="entry name" value="membrane protein fhac: a member of the omp85/tpsb transporter family"/>
    <property type="match status" value="1"/>
</dbReference>
<evidence type="ECO:0000256" key="3">
    <source>
        <dbReference type="SAM" id="MobiDB-lite"/>
    </source>
</evidence>
<keyword evidence="2" id="KW-0472">Membrane</keyword>
<evidence type="ECO:0000313" key="6">
    <source>
        <dbReference type="Proteomes" id="UP000217343"/>
    </source>
</evidence>
<proteinExistence type="predicted"/>
<dbReference type="OrthoDB" id="333971at2"/>
<dbReference type="RefSeq" id="WP_095959877.1">
    <property type="nucleotide sequence ID" value="NZ_CP022203.1"/>
</dbReference>
<feature type="region of interest" description="Disordered" evidence="3">
    <location>
        <begin position="23"/>
        <end position="42"/>
    </location>
</feature>
<accession>A0A250K110</accession>
<gene>
    <name evidence="5" type="ORF">MYMAC_004914</name>
</gene>
<name>A0A250K110_9BACT</name>
<dbReference type="Proteomes" id="UP000217343">
    <property type="component" value="Chromosome"/>
</dbReference>
<dbReference type="Pfam" id="PF01103">
    <property type="entry name" value="Omp85"/>
    <property type="match status" value="1"/>
</dbReference>
<evidence type="ECO:0000256" key="2">
    <source>
        <dbReference type="ARBA" id="ARBA00023136"/>
    </source>
</evidence>
<protein>
    <submittedName>
        <fullName evidence="5">Membrane protein</fullName>
    </submittedName>
</protein>
<reference evidence="5 6" key="1">
    <citation type="submission" date="2017-06" db="EMBL/GenBank/DDBJ databases">
        <title>Sequencing and comparative analysis of myxobacterial genomes.</title>
        <authorList>
            <person name="Rupp O."/>
            <person name="Goesmann A."/>
            <person name="Sogaard-Andersen L."/>
        </authorList>
    </citation>
    <scope>NUCLEOTIDE SEQUENCE [LARGE SCALE GENOMIC DNA]</scope>
    <source>
        <strain evidence="5 6">DSM 14697</strain>
    </source>
</reference>
<organism evidence="5 6">
    <name type="scientific">Corallococcus macrosporus DSM 14697</name>
    <dbReference type="NCBI Taxonomy" id="1189310"/>
    <lineage>
        <taxon>Bacteria</taxon>
        <taxon>Pseudomonadati</taxon>
        <taxon>Myxococcota</taxon>
        <taxon>Myxococcia</taxon>
        <taxon>Myxococcales</taxon>
        <taxon>Cystobacterineae</taxon>
        <taxon>Myxococcaceae</taxon>
        <taxon>Corallococcus</taxon>
    </lineage>
</organism>
<dbReference type="EMBL" id="CP022203">
    <property type="protein sequence ID" value="ATB49271.1"/>
    <property type="molecule type" value="Genomic_DNA"/>
</dbReference>